<protein>
    <submittedName>
        <fullName evidence="1">Uncharacterized protein</fullName>
    </submittedName>
</protein>
<dbReference type="AlphaFoldDB" id="A0A9N7W5B3"/>
<accession>A0A9N7W5B3</accession>
<comment type="caution">
    <text evidence="1">The sequence shown here is derived from an EMBL/GenBank/DDBJ whole genome shotgun (WGS) entry which is preliminary data.</text>
</comment>
<proteinExistence type="predicted"/>
<dbReference type="Proteomes" id="UP001153269">
    <property type="component" value="Unassembled WGS sequence"/>
</dbReference>
<sequence>MMTDKYLELSDKGRFFRKYPDVLTAKSSRILRLLSFHPDSAFPLYWWTTWRLVLQGTKEERETPAEAPRHGTGFHLSTNTHTQLFTAGVQQREPFQTSPLTH</sequence>
<name>A0A9N7W5B3_PLEPL</name>
<dbReference type="EMBL" id="CADEAL010004497">
    <property type="protein sequence ID" value="CAB1460856.1"/>
    <property type="molecule type" value="Genomic_DNA"/>
</dbReference>
<evidence type="ECO:0000313" key="1">
    <source>
        <dbReference type="EMBL" id="CAB1460856.1"/>
    </source>
</evidence>
<evidence type="ECO:0000313" key="2">
    <source>
        <dbReference type="Proteomes" id="UP001153269"/>
    </source>
</evidence>
<gene>
    <name evidence="1" type="ORF">PLEPLA_LOCUS48729</name>
</gene>
<organism evidence="1 2">
    <name type="scientific">Pleuronectes platessa</name>
    <name type="common">European plaice</name>
    <dbReference type="NCBI Taxonomy" id="8262"/>
    <lineage>
        <taxon>Eukaryota</taxon>
        <taxon>Metazoa</taxon>
        <taxon>Chordata</taxon>
        <taxon>Craniata</taxon>
        <taxon>Vertebrata</taxon>
        <taxon>Euteleostomi</taxon>
        <taxon>Actinopterygii</taxon>
        <taxon>Neopterygii</taxon>
        <taxon>Teleostei</taxon>
        <taxon>Neoteleostei</taxon>
        <taxon>Acanthomorphata</taxon>
        <taxon>Carangaria</taxon>
        <taxon>Pleuronectiformes</taxon>
        <taxon>Pleuronectoidei</taxon>
        <taxon>Pleuronectidae</taxon>
        <taxon>Pleuronectes</taxon>
    </lineage>
</organism>
<keyword evidence="2" id="KW-1185">Reference proteome</keyword>
<reference evidence="1" key="1">
    <citation type="submission" date="2020-03" db="EMBL/GenBank/DDBJ databases">
        <authorList>
            <person name="Weist P."/>
        </authorList>
    </citation>
    <scope>NUCLEOTIDE SEQUENCE</scope>
</reference>